<evidence type="ECO:0000256" key="6">
    <source>
        <dbReference type="ARBA" id="ARBA00022771"/>
    </source>
</evidence>
<dbReference type="GO" id="GO:0000785">
    <property type="term" value="C:chromatin"/>
    <property type="evidence" value="ECO:0007669"/>
    <property type="project" value="TreeGrafter"/>
</dbReference>
<dbReference type="GO" id="GO:0061733">
    <property type="term" value="F:protein-lysine-acetyltransferase activity"/>
    <property type="evidence" value="ECO:0007669"/>
    <property type="project" value="TreeGrafter"/>
</dbReference>
<feature type="compositionally biased region" description="Low complexity" evidence="12">
    <location>
        <begin position="95"/>
        <end position="105"/>
    </location>
</feature>
<evidence type="ECO:0000259" key="13">
    <source>
        <dbReference type="Pfam" id="PF13878"/>
    </source>
</evidence>
<keyword evidence="7" id="KW-0862">Zinc</keyword>
<sequence length="281" mass="31817">MKARKSQRKAGSKPNLIQSKLQVNNGSKSNKIVKCDKCEMSYSSTSIEDRAIHEKYHTLQLHGRKWSPNWGSIVYTERNHSKTVHLSRSTGTITPLNSSPLKKSSPSITHQEEKIVYVRPDKSNGEVRAMTEIMTLVNNELNAPHDENVIWNSTTEEKGKAFVYIRNDRAVGIIIIENLYGGNGKTSSRGRWMVYDSRRLVQNVYPDFKIGISRIWVCRTARKLGIATKLIDVARENIVYGEVIPRYQVAWSQPTDSGGKLASKYNGIMHKSGKLLLPVYI</sequence>
<comment type="similarity">
    <text evidence="2">Belongs to the acetyltransferase family. ECO subfamily.</text>
</comment>
<dbReference type="InterPro" id="IPR028009">
    <property type="entry name" value="ESCO_Acetyltransf_dom"/>
</dbReference>
<evidence type="ECO:0000256" key="2">
    <source>
        <dbReference type="ARBA" id="ARBA00005816"/>
    </source>
</evidence>
<evidence type="ECO:0000259" key="14">
    <source>
        <dbReference type="Pfam" id="PF13880"/>
    </source>
</evidence>
<feature type="region of interest" description="Disordered" evidence="12">
    <location>
        <begin position="86"/>
        <end position="105"/>
    </location>
</feature>
<keyword evidence="16" id="KW-1185">Reference proteome</keyword>
<dbReference type="Pfam" id="PF13878">
    <property type="entry name" value="zf-C2H2_3"/>
    <property type="match status" value="1"/>
</dbReference>
<accession>A0A6C1DQQ2</accession>
<dbReference type="OrthoDB" id="428854at2759"/>
<evidence type="ECO:0000256" key="3">
    <source>
        <dbReference type="ARBA" id="ARBA00022043"/>
    </source>
</evidence>
<keyword evidence="6" id="KW-0863">Zinc-finger</keyword>
<evidence type="ECO:0000256" key="12">
    <source>
        <dbReference type="SAM" id="MobiDB-lite"/>
    </source>
</evidence>
<dbReference type="PANTHER" id="PTHR45884">
    <property type="entry name" value="N-ACETYLTRANSFERASE ECO"/>
    <property type="match status" value="1"/>
</dbReference>
<dbReference type="SUPFAM" id="SSF55729">
    <property type="entry name" value="Acyl-CoA N-acyltransferases (Nat)"/>
    <property type="match status" value="1"/>
</dbReference>
<evidence type="ECO:0000256" key="4">
    <source>
        <dbReference type="ARBA" id="ARBA00022679"/>
    </source>
</evidence>
<dbReference type="GO" id="GO:0005634">
    <property type="term" value="C:nucleus"/>
    <property type="evidence" value="ECO:0007669"/>
    <property type="project" value="UniProtKB-SubCell"/>
</dbReference>
<evidence type="ECO:0000313" key="16">
    <source>
        <dbReference type="Proteomes" id="UP000501346"/>
    </source>
</evidence>
<proteinExistence type="inferred from homology"/>
<reference evidence="15 16" key="1">
    <citation type="journal article" date="2019" name="BMC Genomics">
        <title>Chromosome level assembly and comparative genome analysis confirm lager-brewing yeasts originated from a single hybridization.</title>
        <authorList>
            <person name="Salazar A.N."/>
            <person name="Gorter de Vries A.R."/>
            <person name="van den Broek M."/>
            <person name="Brouwers N."/>
            <person name="de la Torre Cortes P."/>
            <person name="Kuijpers N.G.A."/>
            <person name="Daran J.G."/>
            <person name="Abeel T."/>
        </authorList>
    </citation>
    <scope>NUCLEOTIDE SEQUENCE [LARGE SCALE GENOMIC DNA]</scope>
    <source>
        <strain evidence="15 16">CBS 1483</strain>
    </source>
</reference>
<dbReference type="Proteomes" id="UP000501346">
    <property type="component" value="Chromosome ScVI"/>
</dbReference>
<dbReference type="GO" id="GO:0007064">
    <property type="term" value="P:mitotic sister chromatid cohesion"/>
    <property type="evidence" value="ECO:0007669"/>
    <property type="project" value="TreeGrafter"/>
</dbReference>
<evidence type="ECO:0000256" key="11">
    <source>
        <dbReference type="ARBA" id="ARBA00032212"/>
    </source>
</evidence>
<dbReference type="GO" id="GO:0008270">
    <property type="term" value="F:zinc ion binding"/>
    <property type="evidence" value="ECO:0007669"/>
    <property type="project" value="UniProtKB-KW"/>
</dbReference>
<dbReference type="InterPro" id="IPR028005">
    <property type="entry name" value="AcTrfase_ESCO_Znf_dom"/>
</dbReference>
<evidence type="ECO:0000256" key="7">
    <source>
        <dbReference type="ARBA" id="ARBA00022833"/>
    </source>
</evidence>
<keyword evidence="8" id="KW-0539">Nucleus</keyword>
<dbReference type="Pfam" id="PF13880">
    <property type="entry name" value="Acetyltransf_13"/>
    <property type="match status" value="1"/>
</dbReference>
<name>A0A6C1DQQ2_SACPS</name>
<protein>
    <recommendedName>
        <fullName evidence="3">N-acetyltransferase ECO1</fullName>
    </recommendedName>
    <alternativeName>
        <fullName evidence="11">Establishment of cohesion protein 1</fullName>
    </alternativeName>
</protein>
<keyword evidence="5" id="KW-0479">Metal-binding</keyword>
<comment type="subcellular location">
    <subcellularLocation>
        <location evidence="1">Nucleus</location>
    </subcellularLocation>
</comment>
<keyword evidence="9" id="KW-0131">Cell cycle</keyword>
<gene>
    <name evidence="15" type="primary">ECO1_1</name>
    <name evidence="15" type="ORF">GRS66_001618</name>
</gene>
<dbReference type="InterPro" id="IPR016181">
    <property type="entry name" value="Acyl_CoA_acyltransferase"/>
</dbReference>
<evidence type="ECO:0000256" key="1">
    <source>
        <dbReference type="ARBA" id="ARBA00004123"/>
    </source>
</evidence>
<organism evidence="15 16">
    <name type="scientific">Saccharomyces pastorianus</name>
    <name type="common">Lager yeast</name>
    <name type="synonym">Saccharomyces cerevisiae x Saccharomyces eubayanus</name>
    <dbReference type="NCBI Taxonomy" id="27292"/>
    <lineage>
        <taxon>Eukaryota</taxon>
        <taxon>Fungi</taxon>
        <taxon>Dikarya</taxon>
        <taxon>Ascomycota</taxon>
        <taxon>Saccharomycotina</taxon>
        <taxon>Saccharomycetes</taxon>
        <taxon>Saccharomycetales</taxon>
        <taxon>Saccharomycetaceae</taxon>
        <taxon>Saccharomyces</taxon>
    </lineage>
</organism>
<evidence type="ECO:0000256" key="9">
    <source>
        <dbReference type="ARBA" id="ARBA00023306"/>
    </source>
</evidence>
<evidence type="ECO:0000256" key="10">
    <source>
        <dbReference type="ARBA" id="ARBA00023315"/>
    </source>
</evidence>
<dbReference type="PANTHER" id="PTHR45884:SF2">
    <property type="entry name" value="N-ACETYLTRANSFERASE ECO"/>
    <property type="match status" value="1"/>
</dbReference>
<evidence type="ECO:0000256" key="5">
    <source>
        <dbReference type="ARBA" id="ARBA00022723"/>
    </source>
</evidence>
<evidence type="ECO:0000313" key="15">
    <source>
        <dbReference type="EMBL" id="QID79358.1"/>
    </source>
</evidence>
<dbReference type="AlphaFoldDB" id="A0A6C1DQQ2"/>
<feature type="domain" description="N-acetyltransferase ESCO acetyl-transferase" evidence="14">
    <location>
        <begin position="209"/>
        <end position="267"/>
    </location>
</feature>
<keyword evidence="4 15" id="KW-0808">Transferase</keyword>
<evidence type="ECO:0000256" key="8">
    <source>
        <dbReference type="ARBA" id="ARBA00023242"/>
    </source>
</evidence>
<feature type="domain" description="N-acetyltransferase ESCO zinc-finger" evidence="13">
    <location>
        <begin position="25"/>
        <end position="58"/>
    </location>
</feature>
<keyword evidence="10" id="KW-0012">Acyltransferase</keyword>
<dbReference type="EMBL" id="CP048987">
    <property type="protein sequence ID" value="QID79358.1"/>
    <property type="molecule type" value="Genomic_DNA"/>
</dbReference>